<evidence type="ECO:0000256" key="1">
    <source>
        <dbReference type="ARBA" id="ARBA00004651"/>
    </source>
</evidence>
<evidence type="ECO:0000256" key="3">
    <source>
        <dbReference type="ARBA" id="ARBA00022475"/>
    </source>
</evidence>
<gene>
    <name evidence="9" type="ORF">D0435_03040</name>
</gene>
<evidence type="ECO:0000313" key="10">
    <source>
        <dbReference type="Proteomes" id="UP000446866"/>
    </source>
</evidence>
<sequence length="329" mass="36254">MYKYILKRLVMMIPVLIGISIIIFTIISLTPGNPARLILGERATQEAIDKLNDELGYNDPLPVKYVNYMIDLVQGDMGTSYRTGGSVVSEIAERFPTTLLLAVLDIFLTSVISIPLGVYIAIKKNSIADNVFTIVALIFTAMPSFWLGMLLMLAFAVGLNLLPATGSDSFACFILPAFTVALLSVAQIMRMTRSSMLETLRSDYMRTARAKGVKENKIIWKHAIRNALLPVVTTMGVNFGWALGGSVITETVFGMSGVGTLTLLSVRSKDVPLVMGCVLFMSLLFSVITLIVDISYAFIDPRIKAQYGFKNKTRKKTRRKETSNVQPQS</sequence>
<evidence type="ECO:0000256" key="2">
    <source>
        <dbReference type="ARBA" id="ARBA00022448"/>
    </source>
</evidence>
<dbReference type="PANTHER" id="PTHR43163">
    <property type="entry name" value="DIPEPTIDE TRANSPORT SYSTEM PERMEASE PROTEIN DPPB-RELATED"/>
    <property type="match status" value="1"/>
</dbReference>
<name>A0A845QFY9_9FIRM</name>
<evidence type="ECO:0000256" key="4">
    <source>
        <dbReference type="ARBA" id="ARBA00022692"/>
    </source>
</evidence>
<accession>A0A845QFY9</accession>
<feature type="transmembrane region" description="Helical" evidence="7">
    <location>
        <begin position="273"/>
        <end position="299"/>
    </location>
</feature>
<evidence type="ECO:0000256" key="5">
    <source>
        <dbReference type="ARBA" id="ARBA00022989"/>
    </source>
</evidence>
<keyword evidence="6 7" id="KW-0472">Membrane</keyword>
<dbReference type="Pfam" id="PF19300">
    <property type="entry name" value="BPD_transp_1_N"/>
    <property type="match status" value="1"/>
</dbReference>
<dbReference type="Pfam" id="PF00528">
    <property type="entry name" value="BPD_transp_1"/>
    <property type="match status" value="1"/>
</dbReference>
<dbReference type="PROSITE" id="PS50928">
    <property type="entry name" value="ABC_TM1"/>
    <property type="match status" value="1"/>
</dbReference>
<comment type="caution">
    <text evidence="9">The sequence shown here is derived from an EMBL/GenBank/DDBJ whole genome shotgun (WGS) entry which is preliminary data.</text>
</comment>
<dbReference type="Proteomes" id="UP000446866">
    <property type="component" value="Unassembled WGS sequence"/>
</dbReference>
<reference evidence="9 10" key="1">
    <citation type="submission" date="2018-08" db="EMBL/GenBank/DDBJ databases">
        <title>Murine metabolic-syndrome-specific gut microbial biobank.</title>
        <authorList>
            <person name="Liu C."/>
        </authorList>
    </citation>
    <scope>NUCLEOTIDE SEQUENCE [LARGE SCALE GENOMIC DNA]</scope>
    <source>
        <strain evidence="9 10">28</strain>
    </source>
</reference>
<dbReference type="InterPro" id="IPR045621">
    <property type="entry name" value="BPD_transp_1_N"/>
</dbReference>
<keyword evidence="5 7" id="KW-1133">Transmembrane helix</keyword>
<keyword evidence="10" id="KW-1185">Reference proteome</keyword>
<feature type="transmembrane region" description="Helical" evidence="7">
    <location>
        <begin position="99"/>
        <end position="122"/>
    </location>
</feature>
<organism evidence="9 10">
    <name type="scientific">Anaerotruncus colihominis</name>
    <dbReference type="NCBI Taxonomy" id="169435"/>
    <lineage>
        <taxon>Bacteria</taxon>
        <taxon>Bacillati</taxon>
        <taxon>Bacillota</taxon>
        <taxon>Clostridia</taxon>
        <taxon>Eubacteriales</taxon>
        <taxon>Oscillospiraceae</taxon>
        <taxon>Anaerotruncus</taxon>
    </lineage>
</organism>
<dbReference type="InterPro" id="IPR035906">
    <property type="entry name" value="MetI-like_sf"/>
</dbReference>
<proteinExistence type="inferred from homology"/>
<keyword evidence="3" id="KW-1003">Cell membrane</keyword>
<keyword evidence="2 7" id="KW-0813">Transport</keyword>
<dbReference type="SUPFAM" id="SSF161098">
    <property type="entry name" value="MetI-like"/>
    <property type="match status" value="1"/>
</dbReference>
<dbReference type="InterPro" id="IPR000515">
    <property type="entry name" value="MetI-like"/>
</dbReference>
<dbReference type="EMBL" id="QXWK01000004">
    <property type="protein sequence ID" value="NBH60649.1"/>
    <property type="molecule type" value="Genomic_DNA"/>
</dbReference>
<feature type="transmembrane region" description="Helical" evidence="7">
    <location>
        <begin position="134"/>
        <end position="162"/>
    </location>
</feature>
<evidence type="ECO:0000256" key="6">
    <source>
        <dbReference type="ARBA" id="ARBA00023136"/>
    </source>
</evidence>
<evidence type="ECO:0000256" key="7">
    <source>
        <dbReference type="RuleBase" id="RU363032"/>
    </source>
</evidence>
<dbReference type="GO" id="GO:0005886">
    <property type="term" value="C:plasma membrane"/>
    <property type="evidence" value="ECO:0007669"/>
    <property type="project" value="UniProtKB-SubCell"/>
</dbReference>
<dbReference type="GO" id="GO:0055085">
    <property type="term" value="P:transmembrane transport"/>
    <property type="evidence" value="ECO:0007669"/>
    <property type="project" value="InterPro"/>
</dbReference>
<dbReference type="RefSeq" id="WP_160200948.1">
    <property type="nucleotide sequence ID" value="NZ_QXWK01000004.1"/>
</dbReference>
<feature type="domain" description="ABC transmembrane type-1" evidence="8">
    <location>
        <begin position="95"/>
        <end position="296"/>
    </location>
</feature>
<protein>
    <submittedName>
        <fullName evidence="9">ABC transporter permease</fullName>
    </submittedName>
</protein>
<comment type="similarity">
    <text evidence="7">Belongs to the binding-protein-dependent transport system permease family.</text>
</comment>
<dbReference type="AlphaFoldDB" id="A0A845QFY9"/>
<dbReference type="PANTHER" id="PTHR43163:SF6">
    <property type="entry name" value="DIPEPTIDE TRANSPORT SYSTEM PERMEASE PROTEIN DPPB-RELATED"/>
    <property type="match status" value="1"/>
</dbReference>
<feature type="transmembrane region" description="Helical" evidence="7">
    <location>
        <begin position="227"/>
        <end position="253"/>
    </location>
</feature>
<dbReference type="CDD" id="cd06261">
    <property type="entry name" value="TM_PBP2"/>
    <property type="match status" value="1"/>
</dbReference>
<feature type="transmembrane region" description="Helical" evidence="7">
    <location>
        <begin position="168"/>
        <end position="186"/>
    </location>
</feature>
<evidence type="ECO:0000313" key="9">
    <source>
        <dbReference type="EMBL" id="NBH60649.1"/>
    </source>
</evidence>
<keyword evidence="4 7" id="KW-0812">Transmembrane</keyword>
<dbReference type="Gene3D" id="1.10.3720.10">
    <property type="entry name" value="MetI-like"/>
    <property type="match status" value="1"/>
</dbReference>
<evidence type="ECO:0000259" key="8">
    <source>
        <dbReference type="PROSITE" id="PS50928"/>
    </source>
</evidence>
<feature type="transmembrane region" description="Helical" evidence="7">
    <location>
        <begin position="9"/>
        <end position="29"/>
    </location>
</feature>
<comment type="subcellular location">
    <subcellularLocation>
        <location evidence="1 7">Cell membrane</location>
        <topology evidence="1 7">Multi-pass membrane protein</topology>
    </subcellularLocation>
</comment>